<dbReference type="AlphaFoldDB" id="A0A7X0NGM8"/>
<gene>
    <name evidence="2" type="ORF">HNQ55_001624</name>
</gene>
<name>A0A7X0NGM8_9GAMM</name>
<sequence>MNTAQNIKPITQALDYNEMIEVDASERFPEVIPQPGMKIMIHKHRHPNCIESNPHYIPHEETFRRAMVWWYAPDQALALGLVGETGTGKTELLLYMADRLNVPVYIEKITTGMRSENLEGGYELVTDVKGNNVTQKRYSKAAQGYINGGLVILDEVDKANDDLSTALHLFLEGKPWTLSVFSETHTKHPLCRIAGTANTTGEGGHERYITSNKLDSAVRARFGWLQTSYIDALQELEILENMYPQLPIVIRENIVQTANALRDALLGSDRKSQGEINCPFSTRTAVHWGYYLIAFGLERTPRDSLEFCFMGSVDEDDKGDVNSILQSIWDTDIDEPLKTFINGGNAVKK</sequence>
<dbReference type="SUPFAM" id="SSF52540">
    <property type="entry name" value="P-loop containing nucleoside triphosphate hydrolases"/>
    <property type="match status" value="1"/>
</dbReference>
<dbReference type="CDD" id="cd00009">
    <property type="entry name" value="AAA"/>
    <property type="match status" value="1"/>
</dbReference>
<dbReference type="InterPro" id="IPR003593">
    <property type="entry name" value="AAA+_ATPase"/>
</dbReference>
<dbReference type="Proteomes" id="UP000537141">
    <property type="component" value="Unassembled WGS sequence"/>
</dbReference>
<protein>
    <submittedName>
        <fullName evidence="2">Cobaltochelatase CobS</fullName>
        <ecNumber evidence="2">6.6.1.2</ecNumber>
    </submittedName>
</protein>
<comment type="caution">
    <text evidence="2">The sequence shown here is derived from an EMBL/GenBank/DDBJ whole genome shotgun (WGS) entry which is preliminary data.</text>
</comment>
<keyword evidence="2" id="KW-0436">Ligase</keyword>
<dbReference type="GO" id="GO:0016887">
    <property type="term" value="F:ATP hydrolysis activity"/>
    <property type="evidence" value="ECO:0007669"/>
    <property type="project" value="InterPro"/>
</dbReference>
<keyword evidence="3" id="KW-1185">Reference proteome</keyword>
<reference evidence="2 3" key="1">
    <citation type="submission" date="2020-08" db="EMBL/GenBank/DDBJ databases">
        <title>Genomic Encyclopedia of Type Strains, Phase IV (KMG-IV): sequencing the most valuable type-strain genomes for metagenomic binning, comparative biology and taxonomic classification.</title>
        <authorList>
            <person name="Goeker M."/>
        </authorList>
    </citation>
    <scope>NUCLEOTIDE SEQUENCE [LARGE SCALE GENOMIC DNA]</scope>
    <source>
        <strain evidence="2 3">DSM 26287</strain>
    </source>
</reference>
<dbReference type="SMART" id="SM00382">
    <property type="entry name" value="AAA"/>
    <property type="match status" value="1"/>
</dbReference>
<feature type="domain" description="AAA+ ATPase" evidence="1">
    <location>
        <begin position="75"/>
        <end position="221"/>
    </location>
</feature>
<dbReference type="Pfam" id="PF07728">
    <property type="entry name" value="AAA_5"/>
    <property type="match status" value="1"/>
</dbReference>
<dbReference type="EC" id="6.6.1.2" evidence="2"/>
<dbReference type="EMBL" id="JACHHU010000010">
    <property type="protein sequence ID" value="MBB6543117.1"/>
    <property type="molecule type" value="Genomic_DNA"/>
</dbReference>
<dbReference type="GO" id="GO:0005524">
    <property type="term" value="F:ATP binding"/>
    <property type="evidence" value="ECO:0007669"/>
    <property type="project" value="InterPro"/>
</dbReference>
<dbReference type="InterPro" id="IPR027417">
    <property type="entry name" value="P-loop_NTPase"/>
</dbReference>
<dbReference type="GO" id="GO:0051116">
    <property type="term" value="F:cobaltochelatase activity"/>
    <property type="evidence" value="ECO:0007669"/>
    <property type="project" value="UniProtKB-EC"/>
</dbReference>
<dbReference type="Gene3D" id="3.40.50.300">
    <property type="entry name" value="P-loop containing nucleotide triphosphate hydrolases"/>
    <property type="match status" value="1"/>
</dbReference>
<dbReference type="InterPro" id="IPR011704">
    <property type="entry name" value="ATPase_dyneun-rel_AAA"/>
</dbReference>
<organism evidence="2 3">
    <name type="scientific">Thalassotalea piscium</name>
    <dbReference type="NCBI Taxonomy" id="1230533"/>
    <lineage>
        <taxon>Bacteria</taxon>
        <taxon>Pseudomonadati</taxon>
        <taxon>Pseudomonadota</taxon>
        <taxon>Gammaproteobacteria</taxon>
        <taxon>Alteromonadales</taxon>
        <taxon>Colwelliaceae</taxon>
        <taxon>Thalassotalea</taxon>
    </lineage>
</organism>
<evidence type="ECO:0000259" key="1">
    <source>
        <dbReference type="SMART" id="SM00382"/>
    </source>
</evidence>
<evidence type="ECO:0000313" key="2">
    <source>
        <dbReference type="EMBL" id="MBB6543117.1"/>
    </source>
</evidence>
<dbReference type="RefSeq" id="WP_184423916.1">
    <property type="nucleotide sequence ID" value="NZ_BAABLB010000028.1"/>
</dbReference>
<evidence type="ECO:0000313" key="3">
    <source>
        <dbReference type="Proteomes" id="UP000537141"/>
    </source>
</evidence>
<proteinExistence type="predicted"/>
<accession>A0A7X0NGM8</accession>